<dbReference type="Gene3D" id="3.40.50.1820">
    <property type="entry name" value="alpha/beta hydrolase"/>
    <property type="match status" value="1"/>
</dbReference>
<evidence type="ECO:0000259" key="1">
    <source>
        <dbReference type="Pfam" id="PF12697"/>
    </source>
</evidence>
<dbReference type="RefSeq" id="XP_025387189.1">
    <property type="nucleotide sequence ID" value="XM_025528551.1"/>
</dbReference>
<keyword evidence="3" id="KW-1185">Reference proteome</keyword>
<dbReference type="InterPro" id="IPR029058">
    <property type="entry name" value="AB_hydrolase_fold"/>
</dbReference>
<reference evidence="2" key="1">
    <citation type="submission" date="2016-12" db="EMBL/GenBank/DDBJ databases">
        <title>The genomes of Aspergillus section Nigri reveals drivers in fungal speciation.</title>
        <authorList>
            <consortium name="DOE Joint Genome Institute"/>
            <person name="Vesth T.C."/>
            <person name="Nybo J."/>
            <person name="Theobald S."/>
            <person name="Brandl J."/>
            <person name="Frisvad J.C."/>
            <person name="Nielsen K.F."/>
            <person name="Lyhne E.K."/>
            <person name="Kogle M.E."/>
            <person name="Kuo A."/>
            <person name="Riley R."/>
            <person name="Clum A."/>
            <person name="Nolan M."/>
            <person name="Lipzen A."/>
            <person name="Salamov A."/>
            <person name="Henrissat B."/>
            <person name="Wiebenga A."/>
            <person name="De vries R.P."/>
            <person name="Grigoriev I.V."/>
            <person name="Mortensen U.H."/>
            <person name="Andersen M.R."/>
            <person name="Baker S.E."/>
        </authorList>
    </citation>
    <scope>NUCLEOTIDE SEQUENCE</scope>
    <source>
        <strain evidence="2">CBS 122712</strain>
    </source>
</reference>
<sequence length="437" mass="48816">MSSEKFNVTEHAVPGCHIREYPGSTVHQEDILELHVKQYTPKNQAEPVPADAITIIAAHGAALPKELYEPLWDELLSQATGFHIRSIWVADCASMNTSGVLNEDKLSMDCSWMDHARDLFLMINHFREQMPRPLVGIGHSMGGNIVTNLAFLHPRLFTTILLVDPVIQLSPPAMGFGTDPPGAANYTLRRSDVWPSREAAVQANRKFMHGWDPRCVKLMAEYGFRDLPTRLYPDVEAVKAKFGTSSTTNNNSTPVTLTTTKHHDLLGQIRQNFNARNPTTGVIEVPRDSHADLDPVAAFIPLYRPEPRSTFFRLPTLRPSCLWVVGGSTYLNLDEMRLAIQRCGTGVGGSGGLPEGRVKEVTLPGLGHLMPFQEVKAVVEPCAAWIREEMERFRRMEREWEEAQKGKSHLVVEDNWYKVLKPVNARRGKGGPSAKLS</sequence>
<protein>
    <submittedName>
        <fullName evidence="2">Alpha/beta-hydrolase</fullName>
    </submittedName>
</protein>
<name>A0A317VDV9_ASPEC</name>
<gene>
    <name evidence="2" type="ORF">BO83DRAFT_339601</name>
</gene>
<dbReference type="Pfam" id="PF12697">
    <property type="entry name" value="Abhydrolase_6"/>
    <property type="match status" value="1"/>
</dbReference>
<accession>A0A317VDV9</accession>
<dbReference type="SUPFAM" id="SSF53474">
    <property type="entry name" value="alpha/beta-Hydrolases"/>
    <property type="match status" value="1"/>
</dbReference>
<organism evidence="2 3">
    <name type="scientific">Aspergillus eucalypticola (strain CBS 122712 / IBT 29274)</name>
    <dbReference type="NCBI Taxonomy" id="1448314"/>
    <lineage>
        <taxon>Eukaryota</taxon>
        <taxon>Fungi</taxon>
        <taxon>Dikarya</taxon>
        <taxon>Ascomycota</taxon>
        <taxon>Pezizomycotina</taxon>
        <taxon>Eurotiomycetes</taxon>
        <taxon>Eurotiomycetidae</taxon>
        <taxon>Eurotiales</taxon>
        <taxon>Aspergillaceae</taxon>
        <taxon>Aspergillus</taxon>
        <taxon>Aspergillus subgen. Circumdati</taxon>
    </lineage>
</organism>
<dbReference type="Proteomes" id="UP000246171">
    <property type="component" value="Unassembled WGS sequence"/>
</dbReference>
<comment type="caution">
    <text evidence="2">The sequence shown here is derived from an EMBL/GenBank/DDBJ whole genome shotgun (WGS) entry which is preliminary data.</text>
</comment>
<dbReference type="EMBL" id="MSFU01000015">
    <property type="protein sequence ID" value="PWY71198.1"/>
    <property type="molecule type" value="Genomic_DNA"/>
</dbReference>
<dbReference type="VEuPathDB" id="FungiDB:BO83DRAFT_339601"/>
<feature type="domain" description="AB hydrolase-1" evidence="1">
    <location>
        <begin position="56"/>
        <end position="378"/>
    </location>
</feature>
<proteinExistence type="predicted"/>
<dbReference type="GeneID" id="37050513"/>
<dbReference type="GO" id="GO:0016787">
    <property type="term" value="F:hydrolase activity"/>
    <property type="evidence" value="ECO:0007669"/>
    <property type="project" value="UniProtKB-KW"/>
</dbReference>
<evidence type="ECO:0000313" key="3">
    <source>
        <dbReference type="Proteomes" id="UP000246171"/>
    </source>
</evidence>
<dbReference type="AlphaFoldDB" id="A0A317VDV9"/>
<dbReference type="OrthoDB" id="94039at2759"/>
<dbReference type="InterPro" id="IPR000073">
    <property type="entry name" value="AB_hydrolase_1"/>
</dbReference>
<evidence type="ECO:0000313" key="2">
    <source>
        <dbReference type="EMBL" id="PWY71198.1"/>
    </source>
</evidence>